<organism evidence="2 3">
    <name type="scientific">Knufia fluminis</name>
    <dbReference type="NCBI Taxonomy" id="191047"/>
    <lineage>
        <taxon>Eukaryota</taxon>
        <taxon>Fungi</taxon>
        <taxon>Dikarya</taxon>
        <taxon>Ascomycota</taxon>
        <taxon>Pezizomycotina</taxon>
        <taxon>Eurotiomycetes</taxon>
        <taxon>Chaetothyriomycetidae</taxon>
        <taxon>Chaetothyriales</taxon>
        <taxon>Trichomeriaceae</taxon>
        <taxon>Knufia</taxon>
    </lineage>
</organism>
<dbReference type="Proteomes" id="UP001316803">
    <property type="component" value="Unassembled WGS sequence"/>
</dbReference>
<protein>
    <submittedName>
        <fullName evidence="2">Uncharacterized protein</fullName>
    </submittedName>
</protein>
<accession>A0AAN8EMV5</accession>
<comment type="caution">
    <text evidence="2">The sequence shown here is derived from an EMBL/GenBank/DDBJ whole genome shotgun (WGS) entry which is preliminary data.</text>
</comment>
<dbReference type="EMBL" id="JAKLMC020000008">
    <property type="protein sequence ID" value="KAK5954552.1"/>
    <property type="molecule type" value="Genomic_DNA"/>
</dbReference>
<evidence type="ECO:0000313" key="2">
    <source>
        <dbReference type="EMBL" id="KAK5954552.1"/>
    </source>
</evidence>
<dbReference type="AlphaFoldDB" id="A0AAN8EMV5"/>
<gene>
    <name evidence="2" type="ORF">OHC33_004274</name>
</gene>
<reference evidence="2 3" key="1">
    <citation type="submission" date="2022-12" db="EMBL/GenBank/DDBJ databases">
        <title>Genomic features and morphological characterization of a novel Knufia sp. strain isolated from spacecraft assembly facility.</title>
        <authorList>
            <person name="Teixeira M."/>
            <person name="Chander A.M."/>
            <person name="Stajich J.E."/>
            <person name="Venkateswaran K."/>
        </authorList>
    </citation>
    <scope>NUCLEOTIDE SEQUENCE [LARGE SCALE GENOMIC DNA]</scope>
    <source>
        <strain evidence="2 3">FJI-L2-BK-P2</strain>
    </source>
</reference>
<feature type="region of interest" description="Disordered" evidence="1">
    <location>
        <begin position="133"/>
        <end position="325"/>
    </location>
</feature>
<evidence type="ECO:0000313" key="3">
    <source>
        <dbReference type="Proteomes" id="UP001316803"/>
    </source>
</evidence>
<feature type="compositionally biased region" description="Basic and acidic residues" evidence="1">
    <location>
        <begin position="278"/>
        <end position="307"/>
    </location>
</feature>
<keyword evidence="3" id="KW-1185">Reference proteome</keyword>
<feature type="compositionally biased region" description="Low complexity" evidence="1">
    <location>
        <begin position="216"/>
        <end position="235"/>
    </location>
</feature>
<sequence length="325" mass="35190">MRSQINRDCFYSGSFGIDWDDPMEHLELEMVMPVTFYYSSLDIQSKSFLTTVRHVHDSLDMAPATKDTTSSEGDAQTRMLREALKCVNGTLDFDKLAVTMGVANGEAMCKRFKRYFEKDDEPIQLKGSVLGVSSEGATPVAKTPRTPKSKVATVSKGDDTNGSPKAKGVAKKRKAADVNESESKDHTEANDDSKDNTPEAAEDDATGSPKKKARTTKPATPKAPKSPKIPATPKTPRAPRTPKSTKAAKAIVKEESDAEATEHTKQSGRRVGSPEIQAKTDGEIKDIEKKTGTMVGEPEKQAIHDGVQRSVASASASSAEEEEEE</sequence>
<feature type="compositionally biased region" description="Basic and acidic residues" evidence="1">
    <location>
        <begin position="251"/>
        <end position="265"/>
    </location>
</feature>
<evidence type="ECO:0000256" key="1">
    <source>
        <dbReference type="SAM" id="MobiDB-lite"/>
    </source>
</evidence>
<proteinExistence type="predicted"/>
<name>A0AAN8EMV5_9EURO</name>
<feature type="compositionally biased region" description="Basic and acidic residues" evidence="1">
    <location>
        <begin position="175"/>
        <end position="197"/>
    </location>
</feature>